<dbReference type="Pfam" id="PF05978">
    <property type="entry name" value="UNC-93"/>
    <property type="match status" value="1"/>
</dbReference>
<sequence>MAYSLKAPSSVRAKLRLSNPWTQNFISGVILFLTVGIYLAVIGLGAGGGKPSSAHVSTIVYTSIYAVFSVTGFFGGSVMNTIGPKLTMTFGAMTFPLFIGGLWYYDASGNSWFAILGGIVGGMSAGLLWTVSGFIQFAYAEENDKGVYIAWQLFLLTIGSTVGAAVVFGITFYDTSLSGVPTSVYITFIVIMASATLVSIVGIIPSQNVVREDGTRLAVFTASDFRTEFKGCVHLLRDWRIVALIIPMAATEMSSALIPTLSAYSFNLRTRSLNSVLFWAVQIPATFLFSIILDNSKFRRRTRGVIALTVSLIIVLASWALTIAVQVKHGLKRGAPSPAWDWTDGEPFVEFVFVILLTGTAYAIDQMMVMWVIASFSNEPRLLARYGGFFKGMLSAGLCVAFGLEAGGVSYLTQTITQATLMVVSFPIMFILVSKCVMDTNYLHEATVIPPAHISGGKEVREGETQDT</sequence>
<dbReference type="InterPro" id="IPR010291">
    <property type="entry name" value="Ion_channel_UNC-93"/>
</dbReference>
<feature type="transmembrane region" description="Helical" evidence="5">
    <location>
        <begin position="21"/>
        <end position="46"/>
    </location>
</feature>
<reference evidence="6" key="1">
    <citation type="journal article" date="2023" name="Access Microbiol">
        <title>De-novo genome assembly for Akanthomyces muscarius, a biocontrol agent of insect agricultural pests.</title>
        <authorList>
            <person name="Erdos Z."/>
            <person name="Studholme D.J."/>
            <person name="Raymond B."/>
            <person name="Sharma M."/>
        </authorList>
    </citation>
    <scope>NUCLEOTIDE SEQUENCE</scope>
    <source>
        <strain evidence="6">Ve6</strain>
    </source>
</reference>
<evidence type="ECO:0000313" key="6">
    <source>
        <dbReference type="EMBL" id="KAJ4159500.1"/>
    </source>
</evidence>
<dbReference type="PANTHER" id="PTHR23294:SF59">
    <property type="entry name" value="UNC93-LIKE PROTEIN C922.05C"/>
    <property type="match status" value="1"/>
</dbReference>
<keyword evidence="2 5" id="KW-0812">Transmembrane</keyword>
<dbReference type="InterPro" id="IPR051617">
    <property type="entry name" value="UNC-93-like_regulator"/>
</dbReference>
<organism evidence="6 7">
    <name type="scientific">Akanthomyces muscarius</name>
    <name type="common">Entomopathogenic fungus</name>
    <name type="synonym">Lecanicillium muscarium</name>
    <dbReference type="NCBI Taxonomy" id="2231603"/>
    <lineage>
        <taxon>Eukaryota</taxon>
        <taxon>Fungi</taxon>
        <taxon>Dikarya</taxon>
        <taxon>Ascomycota</taxon>
        <taxon>Pezizomycotina</taxon>
        <taxon>Sordariomycetes</taxon>
        <taxon>Hypocreomycetidae</taxon>
        <taxon>Hypocreales</taxon>
        <taxon>Cordycipitaceae</taxon>
        <taxon>Akanthomyces</taxon>
    </lineage>
</organism>
<keyword evidence="3 5" id="KW-1133">Transmembrane helix</keyword>
<evidence type="ECO:0000313" key="7">
    <source>
        <dbReference type="Proteomes" id="UP001144673"/>
    </source>
</evidence>
<feature type="transmembrane region" description="Helical" evidence="5">
    <location>
        <begin position="58"/>
        <end position="79"/>
    </location>
</feature>
<comment type="caution">
    <text evidence="6">The sequence shown here is derived from an EMBL/GenBank/DDBJ whole genome shotgun (WGS) entry which is preliminary data.</text>
</comment>
<evidence type="ECO:0000256" key="5">
    <source>
        <dbReference type="SAM" id="Phobius"/>
    </source>
</evidence>
<evidence type="ECO:0008006" key="8">
    <source>
        <dbReference type="Google" id="ProtNLM"/>
    </source>
</evidence>
<dbReference type="Proteomes" id="UP001144673">
    <property type="component" value="Unassembled WGS sequence"/>
</dbReference>
<dbReference type="GO" id="GO:0016020">
    <property type="term" value="C:membrane"/>
    <property type="evidence" value="ECO:0007669"/>
    <property type="project" value="UniProtKB-SubCell"/>
</dbReference>
<dbReference type="SUPFAM" id="SSF103473">
    <property type="entry name" value="MFS general substrate transporter"/>
    <property type="match status" value="1"/>
</dbReference>
<feature type="transmembrane region" description="Helical" evidence="5">
    <location>
        <begin position="305"/>
        <end position="327"/>
    </location>
</feature>
<name>A0A9W8QJ79_AKAMU</name>
<feature type="transmembrane region" description="Helical" evidence="5">
    <location>
        <begin position="184"/>
        <end position="204"/>
    </location>
</feature>
<keyword evidence="4 5" id="KW-0472">Membrane</keyword>
<evidence type="ECO:0000256" key="2">
    <source>
        <dbReference type="ARBA" id="ARBA00022692"/>
    </source>
</evidence>
<feature type="transmembrane region" description="Helical" evidence="5">
    <location>
        <begin position="347"/>
        <end position="374"/>
    </location>
</feature>
<evidence type="ECO:0000256" key="3">
    <source>
        <dbReference type="ARBA" id="ARBA00022989"/>
    </source>
</evidence>
<feature type="transmembrane region" description="Helical" evidence="5">
    <location>
        <begin position="86"/>
        <end position="105"/>
    </location>
</feature>
<feature type="transmembrane region" description="Helical" evidence="5">
    <location>
        <begin position="416"/>
        <end position="433"/>
    </location>
</feature>
<dbReference type="KEGG" id="amus:LMH87_008398"/>
<proteinExistence type="predicted"/>
<feature type="transmembrane region" description="Helical" evidence="5">
    <location>
        <begin position="276"/>
        <end position="293"/>
    </location>
</feature>
<dbReference type="GeneID" id="80895557"/>
<evidence type="ECO:0000256" key="1">
    <source>
        <dbReference type="ARBA" id="ARBA00004141"/>
    </source>
</evidence>
<feature type="transmembrane region" description="Helical" evidence="5">
    <location>
        <begin position="147"/>
        <end position="172"/>
    </location>
</feature>
<dbReference type="Gene3D" id="1.20.1250.20">
    <property type="entry name" value="MFS general substrate transporter like domains"/>
    <property type="match status" value="1"/>
</dbReference>
<dbReference type="RefSeq" id="XP_056057499.1">
    <property type="nucleotide sequence ID" value="XM_056197926.1"/>
</dbReference>
<dbReference type="AlphaFoldDB" id="A0A9W8QJ79"/>
<feature type="transmembrane region" description="Helical" evidence="5">
    <location>
        <begin position="386"/>
        <end position="404"/>
    </location>
</feature>
<dbReference type="InterPro" id="IPR036259">
    <property type="entry name" value="MFS_trans_sf"/>
</dbReference>
<keyword evidence="7" id="KW-1185">Reference proteome</keyword>
<evidence type="ECO:0000256" key="4">
    <source>
        <dbReference type="ARBA" id="ARBA00023136"/>
    </source>
</evidence>
<feature type="transmembrane region" description="Helical" evidence="5">
    <location>
        <begin position="241"/>
        <end position="264"/>
    </location>
</feature>
<dbReference type="PANTHER" id="PTHR23294">
    <property type="entry name" value="ET TRANSLATION PRODUCT-RELATED"/>
    <property type="match status" value="1"/>
</dbReference>
<feature type="transmembrane region" description="Helical" evidence="5">
    <location>
        <begin position="111"/>
        <end position="135"/>
    </location>
</feature>
<dbReference type="EMBL" id="JAJHUN010000005">
    <property type="protein sequence ID" value="KAJ4159500.1"/>
    <property type="molecule type" value="Genomic_DNA"/>
</dbReference>
<protein>
    <recommendedName>
        <fullName evidence="8">Membrane transporter</fullName>
    </recommendedName>
</protein>
<gene>
    <name evidence="6" type="ORF">LMH87_008398</name>
</gene>
<accession>A0A9W8QJ79</accession>
<comment type="subcellular location">
    <subcellularLocation>
        <location evidence="1">Membrane</location>
        <topology evidence="1">Multi-pass membrane protein</topology>
    </subcellularLocation>
</comment>